<evidence type="ECO:0000256" key="2">
    <source>
        <dbReference type="ARBA" id="ARBA00022692"/>
    </source>
</evidence>
<dbReference type="InterPro" id="IPR024862">
    <property type="entry name" value="TRPV"/>
</dbReference>
<dbReference type="InterPro" id="IPR005821">
    <property type="entry name" value="Ion_trans_dom"/>
</dbReference>
<protein>
    <submittedName>
        <fullName evidence="9">Transient receptor potential cation channel subfamily V member 6</fullName>
    </submittedName>
</protein>
<evidence type="ECO:0000256" key="3">
    <source>
        <dbReference type="ARBA" id="ARBA00022737"/>
    </source>
</evidence>
<keyword evidence="2 7" id="KW-0812">Transmembrane</keyword>
<evidence type="ECO:0000259" key="8">
    <source>
        <dbReference type="Pfam" id="PF00520"/>
    </source>
</evidence>
<feature type="transmembrane region" description="Helical" evidence="7">
    <location>
        <begin position="116"/>
        <end position="136"/>
    </location>
</feature>
<feature type="transmembrane region" description="Helical" evidence="7">
    <location>
        <begin position="323"/>
        <end position="344"/>
    </location>
</feature>
<feature type="compositionally biased region" description="Basic and acidic residues" evidence="6">
    <location>
        <begin position="696"/>
        <end position="715"/>
    </location>
</feature>
<feature type="transmembrane region" description="Helical" evidence="7">
    <location>
        <begin position="194"/>
        <end position="211"/>
    </location>
</feature>
<feature type="transmembrane region" description="Helical" evidence="7">
    <location>
        <begin position="151"/>
        <end position="173"/>
    </location>
</feature>
<feature type="region of interest" description="Disordered" evidence="6">
    <location>
        <begin position="464"/>
        <end position="483"/>
    </location>
</feature>
<feature type="transmembrane region" description="Helical" evidence="7">
    <location>
        <begin position="258"/>
        <end position="280"/>
    </location>
</feature>
<dbReference type="Gene3D" id="1.10.287.70">
    <property type="match status" value="1"/>
</dbReference>
<evidence type="ECO:0000256" key="1">
    <source>
        <dbReference type="ARBA" id="ARBA00004141"/>
    </source>
</evidence>
<feature type="region of interest" description="Disordered" evidence="6">
    <location>
        <begin position="654"/>
        <end position="749"/>
    </location>
</feature>
<dbReference type="PANTHER" id="PTHR10582:SF2">
    <property type="entry name" value="INACTIVE"/>
    <property type="match status" value="1"/>
</dbReference>
<dbReference type="AlphaFoldDB" id="A0A210Q1Z4"/>
<evidence type="ECO:0000313" key="9">
    <source>
        <dbReference type="EMBL" id="OWF42778.1"/>
    </source>
</evidence>
<dbReference type="PANTHER" id="PTHR10582">
    <property type="entry name" value="TRANSIENT RECEPTOR POTENTIAL ION CHANNEL PROTEIN"/>
    <property type="match status" value="1"/>
</dbReference>
<dbReference type="GO" id="GO:0005262">
    <property type="term" value="F:calcium channel activity"/>
    <property type="evidence" value="ECO:0007669"/>
    <property type="project" value="TreeGrafter"/>
</dbReference>
<evidence type="ECO:0000256" key="6">
    <source>
        <dbReference type="SAM" id="MobiDB-lite"/>
    </source>
</evidence>
<evidence type="ECO:0000256" key="7">
    <source>
        <dbReference type="SAM" id="Phobius"/>
    </source>
</evidence>
<comment type="caution">
    <text evidence="9">The sequence shown here is derived from an EMBL/GenBank/DDBJ whole genome shotgun (WGS) entry which is preliminary data.</text>
</comment>
<name>A0A210Q1Z4_MIZYE</name>
<dbReference type="GO" id="GO:0098703">
    <property type="term" value="P:calcium ion import across plasma membrane"/>
    <property type="evidence" value="ECO:0007669"/>
    <property type="project" value="TreeGrafter"/>
</dbReference>
<feature type="transmembrane region" description="Helical" evidence="7">
    <location>
        <begin position="217"/>
        <end position="237"/>
    </location>
</feature>
<dbReference type="Proteomes" id="UP000242188">
    <property type="component" value="Unassembled WGS sequence"/>
</dbReference>
<reference evidence="9 10" key="1">
    <citation type="journal article" date="2017" name="Nat. Ecol. Evol.">
        <title>Scallop genome provides insights into evolution of bilaterian karyotype and development.</title>
        <authorList>
            <person name="Wang S."/>
            <person name="Zhang J."/>
            <person name="Jiao W."/>
            <person name="Li J."/>
            <person name="Xun X."/>
            <person name="Sun Y."/>
            <person name="Guo X."/>
            <person name="Huan P."/>
            <person name="Dong B."/>
            <person name="Zhang L."/>
            <person name="Hu X."/>
            <person name="Sun X."/>
            <person name="Wang J."/>
            <person name="Zhao C."/>
            <person name="Wang Y."/>
            <person name="Wang D."/>
            <person name="Huang X."/>
            <person name="Wang R."/>
            <person name="Lv J."/>
            <person name="Li Y."/>
            <person name="Zhang Z."/>
            <person name="Liu B."/>
            <person name="Lu W."/>
            <person name="Hui Y."/>
            <person name="Liang J."/>
            <person name="Zhou Z."/>
            <person name="Hou R."/>
            <person name="Li X."/>
            <person name="Liu Y."/>
            <person name="Li H."/>
            <person name="Ning X."/>
            <person name="Lin Y."/>
            <person name="Zhao L."/>
            <person name="Xing Q."/>
            <person name="Dou J."/>
            <person name="Li Y."/>
            <person name="Mao J."/>
            <person name="Guo H."/>
            <person name="Dou H."/>
            <person name="Li T."/>
            <person name="Mu C."/>
            <person name="Jiang W."/>
            <person name="Fu Q."/>
            <person name="Fu X."/>
            <person name="Miao Y."/>
            <person name="Liu J."/>
            <person name="Yu Q."/>
            <person name="Li R."/>
            <person name="Liao H."/>
            <person name="Li X."/>
            <person name="Kong Y."/>
            <person name="Jiang Z."/>
            <person name="Chourrout D."/>
            <person name="Li R."/>
            <person name="Bao Z."/>
        </authorList>
    </citation>
    <scope>NUCLEOTIDE SEQUENCE [LARGE SCALE GENOMIC DNA]</scope>
    <source>
        <strain evidence="9 10">PY_sf001</strain>
    </source>
</reference>
<comment type="subcellular location">
    <subcellularLocation>
        <location evidence="1">Membrane</location>
        <topology evidence="1">Multi-pass membrane protein</topology>
    </subcellularLocation>
</comment>
<accession>A0A210Q1Z4</accession>
<sequence length="749" mass="85303">MYKYCVRHHKKPAKTYIENQSKLTPLTLASKLGRQKIFKEMLELGSLEFWRYSNITCSAYPLLALDSIGPKGETNWNSALMIIINGERDEHLDMLEGGVMRQLLDEKWERFARKRFFQRLVLAFVHLILISGAVYTRPSKDFLVYNEPKDAIRFTCEILVLLGCILILAMEVVEIGSQGILGFLKNCQHAPAQTLFMISCILMLLCIPVRFTKQEMAEDILLIIAVPGSWFFLLFFARSVKLTGPFVTMIYKMCVGDLVRFGAIYTIFLLAFCQAFYFLFQGATDSQGFTNLGDTIMTLFQMTLGEFKYQDFNNTKYAWLTKMVFAVFMILVPILLLNMLIAMMGNTYQMVIQKSEKEWRKQWAKIVVVLERSFSKKQLLQFQKEYSARLSGRPVAELAAYDGKDEEDRRALVVIKSSNKTIARRRKAAVIAWKKAGKEVMNQMKRHKKLGITGPLHLTEVQRKHRISRRGSHESVEENDDDKGHMFSNMLQQLAWEQDIDLTKGQALITDPDLIDKVTPSSPEPITHFPQNHTPIANGRARNHTKYVKTPAGTPKQSPKSSNRKFAYNRVSPLSIAQAMAPPTDDSESDMEVAKLLATKKRDHSKELSKQFSQMSITEISVHDKNEYVQFRGSKPPTRPHKLSWDVPKFERNLKTDDESASQDGSVGTKSTGSASSTTKIKVKDSTSSGSKVKRSRSESSKTPRDRIREMEQHSQKKSKKDKPVEKTVSRTSSTASLLDISDCKESEL</sequence>
<dbReference type="FunFam" id="1.10.287.70:FF:000132">
    <property type="entry name" value="OSMotic avoidance abnormal family member"/>
    <property type="match status" value="1"/>
</dbReference>
<gene>
    <name evidence="9" type="ORF">KP79_PYT10871</name>
</gene>
<feature type="compositionally biased region" description="Low complexity" evidence="6">
    <location>
        <begin position="665"/>
        <end position="691"/>
    </location>
</feature>
<keyword evidence="10" id="KW-1185">Reference proteome</keyword>
<keyword evidence="9" id="KW-0675">Receptor</keyword>
<dbReference type="Pfam" id="PF00520">
    <property type="entry name" value="Ion_trans"/>
    <property type="match status" value="1"/>
</dbReference>
<keyword evidence="3" id="KW-0677">Repeat</keyword>
<evidence type="ECO:0000313" key="10">
    <source>
        <dbReference type="Proteomes" id="UP000242188"/>
    </source>
</evidence>
<feature type="domain" description="Ion transport" evidence="8">
    <location>
        <begin position="119"/>
        <end position="355"/>
    </location>
</feature>
<feature type="region of interest" description="Disordered" evidence="6">
    <location>
        <begin position="523"/>
        <end position="565"/>
    </location>
</feature>
<dbReference type="Gene3D" id="1.25.40.20">
    <property type="entry name" value="Ankyrin repeat-containing domain"/>
    <property type="match status" value="1"/>
</dbReference>
<evidence type="ECO:0000256" key="5">
    <source>
        <dbReference type="ARBA" id="ARBA00023136"/>
    </source>
</evidence>
<dbReference type="EMBL" id="NEDP02005221">
    <property type="protein sequence ID" value="OWF42778.1"/>
    <property type="molecule type" value="Genomic_DNA"/>
</dbReference>
<proteinExistence type="predicted"/>
<keyword evidence="4 7" id="KW-1133">Transmembrane helix</keyword>
<evidence type="ECO:0000256" key="4">
    <source>
        <dbReference type="ARBA" id="ARBA00022989"/>
    </source>
</evidence>
<dbReference type="GO" id="GO:0005886">
    <property type="term" value="C:plasma membrane"/>
    <property type="evidence" value="ECO:0007669"/>
    <property type="project" value="TreeGrafter"/>
</dbReference>
<dbReference type="InterPro" id="IPR036770">
    <property type="entry name" value="Ankyrin_rpt-contain_sf"/>
</dbReference>
<organism evidence="9 10">
    <name type="scientific">Mizuhopecten yessoensis</name>
    <name type="common">Japanese scallop</name>
    <name type="synonym">Patinopecten yessoensis</name>
    <dbReference type="NCBI Taxonomy" id="6573"/>
    <lineage>
        <taxon>Eukaryota</taxon>
        <taxon>Metazoa</taxon>
        <taxon>Spiralia</taxon>
        <taxon>Lophotrochozoa</taxon>
        <taxon>Mollusca</taxon>
        <taxon>Bivalvia</taxon>
        <taxon>Autobranchia</taxon>
        <taxon>Pteriomorphia</taxon>
        <taxon>Pectinida</taxon>
        <taxon>Pectinoidea</taxon>
        <taxon>Pectinidae</taxon>
        <taxon>Mizuhopecten</taxon>
    </lineage>
</organism>
<dbReference type="OrthoDB" id="533508at2759"/>
<keyword evidence="5 7" id="KW-0472">Membrane</keyword>